<keyword evidence="2" id="KW-0812">Transmembrane</keyword>
<evidence type="ECO:0000256" key="2">
    <source>
        <dbReference type="SAM" id="Phobius"/>
    </source>
</evidence>
<feature type="transmembrane region" description="Helical" evidence="2">
    <location>
        <begin position="360"/>
        <end position="381"/>
    </location>
</feature>
<keyword evidence="1" id="KW-0175">Coiled coil</keyword>
<comment type="caution">
    <text evidence="3">The sequence shown here is derived from an EMBL/GenBank/DDBJ whole genome shotgun (WGS) entry which is preliminary data.</text>
</comment>
<organism evidence="3 4">
    <name type="scientific">Tectimicrobiota bacterium</name>
    <dbReference type="NCBI Taxonomy" id="2528274"/>
    <lineage>
        <taxon>Bacteria</taxon>
        <taxon>Pseudomonadati</taxon>
        <taxon>Nitrospinota/Tectimicrobiota group</taxon>
        <taxon>Candidatus Tectimicrobiota</taxon>
    </lineage>
</organism>
<keyword evidence="2" id="KW-0472">Membrane</keyword>
<dbReference type="PANTHER" id="PTHR13325">
    <property type="entry name" value="PROTEASE M50 MEMBRANE-BOUND TRANSCRIPTION FACTOR SITE 2 PROTEASE"/>
    <property type="match status" value="1"/>
</dbReference>
<feature type="transmembrane region" description="Helical" evidence="2">
    <location>
        <begin position="426"/>
        <end position="444"/>
    </location>
</feature>
<keyword evidence="2" id="KW-1133">Transmembrane helix</keyword>
<dbReference type="InterPro" id="IPR041881">
    <property type="entry name" value="PqqD_sf"/>
</dbReference>
<dbReference type="PANTHER" id="PTHR13325:SF3">
    <property type="entry name" value="MEMBRANE-BOUND TRANSCRIPTION FACTOR SITE-2 PROTEASE"/>
    <property type="match status" value="1"/>
</dbReference>
<gene>
    <name evidence="3" type="ORF">HYY20_00820</name>
</gene>
<evidence type="ECO:0000256" key="1">
    <source>
        <dbReference type="SAM" id="Coils"/>
    </source>
</evidence>
<feature type="transmembrane region" description="Helical" evidence="2">
    <location>
        <begin position="255"/>
        <end position="276"/>
    </location>
</feature>
<dbReference type="Gene3D" id="1.10.10.1150">
    <property type="entry name" value="Coenzyme PQQ synthesis protein D (PqqD)"/>
    <property type="match status" value="1"/>
</dbReference>
<name>A0A932CL53_UNCTE</name>
<evidence type="ECO:0000313" key="4">
    <source>
        <dbReference type="Proteomes" id="UP000769766"/>
    </source>
</evidence>
<dbReference type="GO" id="GO:0004222">
    <property type="term" value="F:metalloendopeptidase activity"/>
    <property type="evidence" value="ECO:0007669"/>
    <property type="project" value="InterPro"/>
</dbReference>
<protein>
    <submittedName>
        <fullName evidence="3">Efflux RND transporter periplasmic adaptor subunit</fullName>
    </submittedName>
</protein>
<dbReference type="InterPro" id="IPR001193">
    <property type="entry name" value="MBTPS2"/>
</dbReference>
<dbReference type="Proteomes" id="UP000769766">
    <property type="component" value="Unassembled WGS sequence"/>
</dbReference>
<feature type="transmembrane region" description="Helical" evidence="2">
    <location>
        <begin position="288"/>
        <end position="308"/>
    </location>
</feature>
<feature type="transmembrane region" description="Helical" evidence="2">
    <location>
        <begin position="190"/>
        <end position="208"/>
    </location>
</feature>
<proteinExistence type="predicted"/>
<evidence type="ECO:0000313" key="3">
    <source>
        <dbReference type="EMBL" id="MBI2875403.1"/>
    </source>
</evidence>
<dbReference type="GO" id="GO:0005737">
    <property type="term" value="C:cytoplasm"/>
    <property type="evidence" value="ECO:0007669"/>
    <property type="project" value="TreeGrafter"/>
</dbReference>
<dbReference type="GO" id="GO:0031293">
    <property type="term" value="P:membrane protein intracellular domain proteolysis"/>
    <property type="evidence" value="ECO:0007669"/>
    <property type="project" value="TreeGrafter"/>
</dbReference>
<dbReference type="AlphaFoldDB" id="A0A932CL53"/>
<feature type="coiled-coil region" evidence="1">
    <location>
        <begin position="526"/>
        <end position="553"/>
    </location>
</feature>
<feature type="transmembrane region" description="Helical" evidence="2">
    <location>
        <begin position="154"/>
        <end position="178"/>
    </location>
</feature>
<dbReference type="GO" id="GO:0016020">
    <property type="term" value="C:membrane"/>
    <property type="evidence" value="ECO:0007669"/>
    <property type="project" value="InterPro"/>
</dbReference>
<dbReference type="EMBL" id="JACPRF010000024">
    <property type="protein sequence ID" value="MBI2875403.1"/>
    <property type="molecule type" value="Genomic_DNA"/>
</dbReference>
<sequence>MGSLFSPSWYRVAELTPRIRSHAQIHRHQYRGQTWYVLQDLSTERFQRFSPAGYFIIGLMNGQRTVQQIWEIATERLGDDAPTQDEMIHLLSQLHAADVLQCNVSPDTAELLERYEKHQRRKWQQQLFSVFAWRIPLFDPERWLRRLLPLVRPLVGWAGLLLWLSVMAPAAVLAGVHWSDLTQDIVDRVLAPQSLVLLWLLFPLIKGLHEMGHALVTKAFGGEVHDMGVIILVLTPVPYVDASAAWAFRERWRRVAVGAAGMIVELFLAALALFLWLNVEPGTVRTLAYNTILIAGVSTVVFNTNPLLRFDGYYILADLIEIPNLRARSNAYMGYLAERYLFGQREAELPAATPGERAWFVPYAIASFLYRILVTVAILLFLAHRFFILTVILAAFGLIGWVIVPAGKGLAFLLTHPRLRSVRGRAIAVSVLLVGTLVGTLYLVPVPLRTLAEGVIWIPEESYVRAGTEGFVDRIVASPGTRVRRGDLLIVCRDPLLSTEVKVLEARQRELKARYTEQWPQDLVKAAIVREELQHVTERLARARQRAADLVVRSQAEGTFVVPQAEDLPGRFIRQGEQLAYVLDLETITVRTVIPQVNIELVRHHTQRVDVRLAERLADPLPATLRRIVPGATEQLPSTALGSQGGGQIPTDPTDAEGVKTIERLFQVDLELPLHTGVLNVGGRAYVRFDHGWEPLLTQAYRRVRQLFLSRFHI</sequence>
<feature type="transmembrane region" description="Helical" evidence="2">
    <location>
        <begin position="387"/>
        <end position="414"/>
    </location>
</feature>
<reference evidence="3" key="1">
    <citation type="submission" date="2020-07" db="EMBL/GenBank/DDBJ databases">
        <title>Huge and variable diversity of episymbiotic CPR bacteria and DPANN archaea in groundwater ecosystems.</title>
        <authorList>
            <person name="He C.Y."/>
            <person name="Keren R."/>
            <person name="Whittaker M."/>
            <person name="Farag I.F."/>
            <person name="Doudna J."/>
            <person name="Cate J.H.D."/>
            <person name="Banfield J.F."/>
        </authorList>
    </citation>
    <scope>NUCLEOTIDE SEQUENCE</scope>
    <source>
        <strain evidence="3">NC_groundwater_672_Ag_B-0.1um_62_36</strain>
    </source>
</reference>
<accession>A0A932CL53</accession>